<feature type="domain" description="MADF" evidence="2">
    <location>
        <begin position="9"/>
        <end position="92"/>
    </location>
</feature>
<dbReference type="SMART" id="SM00595">
    <property type="entry name" value="MADF"/>
    <property type="match status" value="1"/>
</dbReference>
<sequence length="238" mass="27203">MAVQARNIKLVQEIKKYPFLYNYKDVDYLRRDLTDAAWNEIGRKFKMSGPAAKKKWRHFRSVLAVHLKRKGSLCERPYYLGKYMEFAVPFMKRPSNIPESFKDPSIPLDIDEDSIEPPSPEPMTPATPQPSGTQRKQDTDEAQPQGDIDSSSYSKPAENSSSNGDCNKMFLLSLLFDMNQMNSSQIRLFKRKVLGLMDGIMEGSPQAPVRQPSIRQECKEETEELFDEESNGSDPLLL</sequence>
<evidence type="ECO:0000313" key="3">
    <source>
        <dbReference type="EMBL" id="PCG64036.1"/>
    </source>
</evidence>
<dbReference type="EMBL" id="NWSH01005701">
    <property type="protein sequence ID" value="PCG64036.1"/>
    <property type="molecule type" value="Genomic_DNA"/>
</dbReference>
<dbReference type="PANTHER" id="PTHR12243">
    <property type="entry name" value="MADF DOMAIN TRANSCRIPTION FACTOR"/>
    <property type="match status" value="1"/>
</dbReference>
<feature type="compositionally biased region" description="Pro residues" evidence="1">
    <location>
        <begin position="117"/>
        <end position="128"/>
    </location>
</feature>
<feature type="region of interest" description="Disordered" evidence="1">
    <location>
        <begin position="203"/>
        <end position="238"/>
    </location>
</feature>
<accession>A0A2A4IX37</accession>
<dbReference type="InterPro" id="IPR006578">
    <property type="entry name" value="MADF-dom"/>
</dbReference>
<dbReference type="AlphaFoldDB" id="A0A2A4IX37"/>
<gene>
    <name evidence="3" type="ORF">B5V51_11374</name>
</gene>
<dbReference type="Pfam" id="PF10545">
    <property type="entry name" value="MADF_DNA_bdg"/>
    <property type="match status" value="1"/>
</dbReference>
<dbReference type="PANTHER" id="PTHR12243:SF60">
    <property type="entry name" value="SI:CH211-15D5.12-RELATED"/>
    <property type="match status" value="1"/>
</dbReference>
<protein>
    <recommendedName>
        <fullName evidence="2">MADF domain-containing protein</fullName>
    </recommendedName>
</protein>
<reference evidence="3" key="1">
    <citation type="submission" date="2017-09" db="EMBL/GenBank/DDBJ databases">
        <title>Contemporary evolution of a Lepidopteran species, Heliothis virescens, in response to modern agricultural practices.</title>
        <authorList>
            <person name="Fritz M.L."/>
            <person name="Deyonke A.M."/>
            <person name="Papanicolaou A."/>
            <person name="Micinski S."/>
            <person name="Westbrook J."/>
            <person name="Gould F."/>
        </authorList>
    </citation>
    <scope>NUCLEOTIDE SEQUENCE [LARGE SCALE GENOMIC DNA]</scope>
    <source>
        <strain evidence="3">HvINT-</strain>
        <tissue evidence="3">Whole body</tissue>
    </source>
</reference>
<dbReference type="GO" id="GO:0005667">
    <property type="term" value="C:transcription regulator complex"/>
    <property type="evidence" value="ECO:0007669"/>
    <property type="project" value="TreeGrafter"/>
</dbReference>
<name>A0A2A4IX37_HELVI</name>
<feature type="compositionally biased region" description="Polar residues" evidence="1">
    <location>
        <begin position="148"/>
        <end position="162"/>
    </location>
</feature>
<dbReference type="GO" id="GO:0006357">
    <property type="term" value="P:regulation of transcription by RNA polymerase II"/>
    <property type="evidence" value="ECO:0007669"/>
    <property type="project" value="TreeGrafter"/>
</dbReference>
<feature type="compositionally biased region" description="Acidic residues" evidence="1">
    <location>
        <begin position="220"/>
        <end position="231"/>
    </location>
</feature>
<proteinExistence type="predicted"/>
<evidence type="ECO:0000256" key="1">
    <source>
        <dbReference type="SAM" id="MobiDB-lite"/>
    </source>
</evidence>
<dbReference type="GO" id="GO:0005634">
    <property type="term" value="C:nucleus"/>
    <property type="evidence" value="ECO:0007669"/>
    <property type="project" value="TreeGrafter"/>
</dbReference>
<evidence type="ECO:0000259" key="2">
    <source>
        <dbReference type="PROSITE" id="PS51029"/>
    </source>
</evidence>
<dbReference type="PROSITE" id="PS51029">
    <property type="entry name" value="MADF"/>
    <property type="match status" value="1"/>
</dbReference>
<comment type="caution">
    <text evidence="3">The sequence shown here is derived from an EMBL/GenBank/DDBJ whole genome shotgun (WGS) entry which is preliminary data.</text>
</comment>
<dbReference type="InterPro" id="IPR039353">
    <property type="entry name" value="TF_Adf1"/>
</dbReference>
<feature type="region of interest" description="Disordered" evidence="1">
    <location>
        <begin position="101"/>
        <end position="162"/>
    </location>
</feature>
<organism evidence="3">
    <name type="scientific">Heliothis virescens</name>
    <name type="common">Tobacco budworm moth</name>
    <dbReference type="NCBI Taxonomy" id="7102"/>
    <lineage>
        <taxon>Eukaryota</taxon>
        <taxon>Metazoa</taxon>
        <taxon>Ecdysozoa</taxon>
        <taxon>Arthropoda</taxon>
        <taxon>Hexapoda</taxon>
        <taxon>Insecta</taxon>
        <taxon>Pterygota</taxon>
        <taxon>Neoptera</taxon>
        <taxon>Endopterygota</taxon>
        <taxon>Lepidoptera</taxon>
        <taxon>Glossata</taxon>
        <taxon>Ditrysia</taxon>
        <taxon>Noctuoidea</taxon>
        <taxon>Noctuidae</taxon>
        <taxon>Heliothinae</taxon>
        <taxon>Heliothis</taxon>
    </lineage>
</organism>